<keyword evidence="3" id="KW-1185">Reference proteome</keyword>
<dbReference type="SUPFAM" id="SSF55729">
    <property type="entry name" value="Acyl-CoA N-acyltransferases (Nat)"/>
    <property type="match status" value="1"/>
</dbReference>
<dbReference type="InterPro" id="IPR000182">
    <property type="entry name" value="GNAT_dom"/>
</dbReference>
<comment type="caution">
    <text evidence="2">The sequence shown here is derived from an EMBL/GenBank/DDBJ whole genome shotgun (WGS) entry which is preliminary data.</text>
</comment>
<dbReference type="PROSITE" id="PS51186">
    <property type="entry name" value="GNAT"/>
    <property type="match status" value="1"/>
</dbReference>
<dbReference type="InterPro" id="IPR051531">
    <property type="entry name" value="N-acetyltransferase"/>
</dbReference>
<organism evidence="2 3">
    <name type="scientific">Arsenicicoccus piscis</name>
    <dbReference type="NCBI Taxonomy" id="673954"/>
    <lineage>
        <taxon>Bacteria</taxon>
        <taxon>Bacillati</taxon>
        <taxon>Actinomycetota</taxon>
        <taxon>Actinomycetes</taxon>
        <taxon>Micrococcales</taxon>
        <taxon>Intrasporangiaceae</taxon>
        <taxon>Arsenicicoccus</taxon>
    </lineage>
</organism>
<dbReference type="PANTHER" id="PTHR43792">
    <property type="entry name" value="GNAT FAMILY, PUTATIVE (AFU_ORTHOLOGUE AFUA_3G00765)-RELATED-RELATED"/>
    <property type="match status" value="1"/>
</dbReference>
<evidence type="ECO:0000313" key="2">
    <source>
        <dbReference type="EMBL" id="GMA19852.1"/>
    </source>
</evidence>
<dbReference type="InterPro" id="IPR016181">
    <property type="entry name" value="Acyl_CoA_acyltransferase"/>
</dbReference>
<accession>A0ABQ6HNW7</accession>
<dbReference type="Gene3D" id="3.40.630.30">
    <property type="match status" value="1"/>
</dbReference>
<reference evidence="3" key="1">
    <citation type="journal article" date="2019" name="Int. J. Syst. Evol. Microbiol.">
        <title>The Global Catalogue of Microorganisms (GCM) 10K type strain sequencing project: providing services to taxonomists for standard genome sequencing and annotation.</title>
        <authorList>
            <consortium name="The Broad Institute Genomics Platform"/>
            <consortium name="The Broad Institute Genome Sequencing Center for Infectious Disease"/>
            <person name="Wu L."/>
            <person name="Ma J."/>
        </authorList>
    </citation>
    <scope>NUCLEOTIDE SEQUENCE [LARGE SCALE GENOMIC DNA]</scope>
    <source>
        <strain evidence="3">NBRC 105830</strain>
    </source>
</reference>
<sequence>MHDTERLHLVAVDRSQLEAVYAIQSDPHSWDHDPAARHRDLAQTGAWVDRAALRWLQGGLSYWVIQARPLPTTQAATTDPLRPDQGALLGLGGCQRQVTGAWNVFYRLAPHARGQGFAVEMARAAIEAARTLDDDAPVVAWVHQHNAASRRAATRLGLVDRGLHVDPSDGQEKIVFSDHPWPFGRAARDPDVARM</sequence>
<dbReference type="EMBL" id="BSUJ01000001">
    <property type="protein sequence ID" value="GMA19852.1"/>
    <property type="molecule type" value="Genomic_DNA"/>
</dbReference>
<feature type="domain" description="N-acetyltransferase" evidence="1">
    <location>
        <begin position="7"/>
        <end position="182"/>
    </location>
</feature>
<protein>
    <recommendedName>
        <fullName evidence="1">N-acetyltransferase domain-containing protein</fullName>
    </recommendedName>
</protein>
<dbReference type="Pfam" id="PF13302">
    <property type="entry name" value="Acetyltransf_3"/>
    <property type="match status" value="1"/>
</dbReference>
<proteinExistence type="predicted"/>
<dbReference type="PANTHER" id="PTHR43792:SF1">
    <property type="entry name" value="N-ACETYLTRANSFERASE DOMAIN-CONTAINING PROTEIN"/>
    <property type="match status" value="1"/>
</dbReference>
<name>A0ABQ6HNW7_9MICO</name>
<evidence type="ECO:0000313" key="3">
    <source>
        <dbReference type="Proteomes" id="UP001157109"/>
    </source>
</evidence>
<gene>
    <name evidence="2" type="ORF">GCM10025862_18730</name>
</gene>
<dbReference type="Proteomes" id="UP001157109">
    <property type="component" value="Unassembled WGS sequence"/>
</dbReference>
<evidence type="ECO:0000259" key="1">
    <source>
        <dbReference type="PROSITE" id="PS51186"/>
    </source>
</evidence>